<proteinExistence type="predicted"/>
<dbReference type="Proteomes" id="UP000789706">
    <property type="component" value="Unassembled WGS sequence"/>
</dbReference>
<organism evidence="1 2">
    <name type="scientific">Diversispora eburnea</name>
    <dbReference type="NCBI Taxonomy" id="1213867"/>
    <lineage>
        <taxon>Eukaryota</taxon>
        <taxon>Fungi</taxon>
        <taxon>Fungi incertae sedis</taxon>
        <taxon>Mucoromycota</taxon>
        <taxon>Glomeromycotina</taxon>
        <taxon>Glomeromycetes</taxon>
        <taxon>Diversisporales</taxon>
        <taxon>Diversisporaceae</taxon>
        <taxon>Diversispora</taxon>
    </lineage>
</organism>
<evidence type="ECO:0000313" key="1">
    <source>
        <dbReference type="EMBL" id="CAG8440201.1"/>
    </source>
</evidence>
<dbReference type="OrthoDB" id="2447694at2759"/>
<comment type="caution">
    <text evidence="1">The sequence shown here is derived from an EMBL/GenBank/DDBJ whole genome shotgun (WGS) entry which is preliminary data.</text>
</comment>
<evidence type="ECO:0000313" key="2">
    <source>
        <dbReference type="Proteomes" id="UP000789706"/>
    </source>
</evidence>
<accession>A0A9N8YQI3</accession>
<dbReference type="EMBL" id="CAJVPK010000060">
    <property type="protein sequence ID" value="CAG8440201.1"/>
    <property type="molecule type" value="Genomic_DNA"/>
</dbReference>
<sequence>MLDKSGFNARNISDFSDALVKTFFERLAIVTRNPPGIPESSTDAMPYVLTTPEFVVTKGTISMIITETDEVSNQVLFVIRFISTYITFYKAEISSKYWYKLVEGLPINSSLKIKRWPGENYKKNGLDLVDPDGRKVVLEVDESVIIA</sequence>
<dbReference type="AlphaFoldDB" id="A0A9N8YQI3"/>
<keyword evidence="2" id="KW-1185">Reference proteome</keyword>
<name>A0A9N8YQI3_9GLOM</name>
<protein>
    <submittedName>
        <fullName evidence="1">3053_t:CDS:1</fullName>
    </submittedName>
</protein>
<reference evidence="1" key="1">
    <citation type="submission" date="2021-06" db="EMBL/GenBank/DDBJ databases">
        <authorList>
            <person name="Kallberg Y."/>
            <person name="Tangrot J."/>
            <person name="Rosling A."/>
        </authorList>
    </citation>
    <scope>NUCLEOTIDE SEQUENCE</scope>
    <source>
        <strain evidence="1">AZ414A</strain>
    </source>
</reference>
<gene>
    <name evidence="1" type="ORF">DEBURN_LOCUS1376</name>
</gene>